<dbReference type="AlphaFoldDB" id="A0A7X0FY56"/>
<evidence type="ECO:0000256" key="1">
    <source>
        <dbReference type="SAM" id="MobiDB-lite"/>
    </source>
</evidence>
<name>A0A7X0FY56_9ACTN</name>
<comment type="caution">
    <text evidence="2">The sequence shown here is derived from an EMBL/GenBank/DDBJ whole genome shotgun (WGS) entry which is preliminary data.</text>
</comment>
<organism evidence="2 3">
    <name type="scientific">Actinomadura coerulea</name>
    <dbReference type="NCBI Taxonomy" id="46159"/>
    <lineage>
        <taxon>Bacteria</taxon>
        <taxon>Bacillati</taxon>
        <taxon>Actinomycetota</taxon>
        <taxon>Actinomycetes</taxon>
        <taxon>Streptosporangiales</taxon>
        <taxon>Thermomonosporaceae</taxon>
        <taxon>Actinomadura</taxon>
    </lineage>
</organism>
<dbReference type="EMBL" id="JACHMQ010000001">
    <property type="protein sequence ID" value="MBB6395699.1"/>
    <property type="molecule type" value="Genomic_DNA"/>
</dbReference>
<dbReference type="RefSeq" id="WP_185025156.1">
    <property type="nucleotide sequence ID" value="NZ_JACHMQ010000001.1"/>
</dbReference>
<dbReference type="Proteomes" id="UP000546324">
    <property type="component" value="Unassembled WGS sequence"/>
</dbReference>
<protein>
    <submittedName>
        <fullName evidence="2">Uncharacterized protein</fullName>
    </submittedName>
</protein>
<sequence length="104" mass="11369">MSAQVPRRVGLEDVLLGAGRPVAMTERAVRYLAKMREGATATGHLGGTVITRNGDDVRWWNWAGYRANAVLTVTSRRPGPRSTDPGDHPVDRLLARSRPGPRPD</sequence>
<feature type="region of interest" description="Disordered" evidence="1">
    <location>
        <begin position="75"/>
        <end position="104"/>
    </location>
</feature>
<feature type="compositionally biased region" description="Basic and acidic residues" evidence="1">
    <location>
        <begin position="84"/>
        <end position="94"/>
    </location>
</feature>
<accession>A0A7X0FY56</accession>
<keyword evidence="3" id="KW-1185">Reference proteome</keyword>
<proteinExistence type="predicted"/>
<reference evidence="2 3" key="1">
    <citation type="submission" date="2020-08" db="EMBL/GenBank/DDBJ databases">
        <title>Sequencing the genomes of 1000 actinobacteria strains.</title>
        <authorList>
            <person name="Klenk H.-P."/>
        </authorList>
    </citation>
    <scope>NUCLEOTIDE SEQUENCE [LARGE SCALE GENOMIC DNA]</scope>
    <source>
        <strain evidence="2 3">DSM 43675</strain>
    </source>
</reference>
<evidence type="ECO:0000313" key="3">
    <source>
        <dbReference type="Proteomes" id="UP000546324"/>
    </source>
</evidence>
<gene>
    <name evidence="2" type="ORF">BKA00_002613</name>
</gene>
<evidence type="ECO:0000313" key="2">
    <source>
        <dbReference type="EMBL" id="MBB6395699.1"/>
    </source>
</evidence>